<name>A0A2U3IDJ3_9BURK</name>
<reference evidence="10" key="1">
    <citation type="submission" date="2018-01" db="EMBL/GenBank/DDBJ databases">
        <authorList>
            <person name="Peeters C."/>
        </authorList>
    </citation>
    <scope>NUCLEOTIDE SEQUENCE [LARGE SCALE GENOMIC DNA]</scope>
</reference>
<dbReference type="GO" id="GO:0015213">
    <property type="term" value="F:uridine transmembrane transporter activity"/>
    <property type="evidence" value="ECO:0007669"/>
    <property type="project" value="TreeGrafter"/>
</dbReference>
<evidence type="ECO:0000256" key="7">
    <source>
        <dbReference type="SAM" id="Phobius"/>
    </source>
</evidence>
<feature type="transmembrane region" description="Helical" evidence="7">
    <location>
        <begin position="351"/>
        <end position="372"/>
    </location>
</feature>
<evidence type="ECO:0000256" key="4">
    <source>
        <dbReference type="ARBA" id="ARBA00022692"/>
    </source>
</evidence>
<feature type="transmembrane region" description="Helical" evidence="7">
    <location>
        <begin position="30"/>
        <end position="51"/>
    </location>
</feature>
<evidence type="ECO:0000313" key="10">
    <source>
        <dbReference type="Proteomes" id="UP000238169"/>
    </source>
</evidence>
<dbReference type="PANTHER" id="PTHR23522:SF4">
    <property type="entry name" value="NUCLEOSIDE PERMEASE NUPG-RELATED"/>
    <property type="match status" value="1"/>
</dbReference>
<comment type="subcellular location">
    <subcellularLocation>
        <location evidence="1">Cell membrane</location>
        <topology evidence="1">Multi-pass membrane protein</topology>
    </subcellularLocation>
</comment>
<dbReference type="OrthoDB" id="9150135at2"/>
<dbReference type="Proteomes" id="UP000238169">
    <property type="component" value="Unassembled WGS sequence"/>
</dbReference>
<evidence type="ECO:0000313" key="9">
    <source>
        <dbReference type="EMBL" id="SPB18192.1"/>
    </source>
</evidence>
<feature type="transmembrane region" description="Helical" evidence="7">
    <location>
        <begin position="316"/>
        <end position="339"/>
    </location>
</feature>
<dbReference type="Pfam" id="PF03825">
    <property type="entry name" value="Nuc_H_symport"/>
    <property type="match status" value="1"/>
</dbReference>
<keyword evidence="10" id="KW-1185">Reference proteome</keyword>
<dbReference type="RefSeq" id="WP_106857644.1">
    <property type="nucleotide sequence ID" value="NZ_OGTP01000027.1"/>
</dbReference>
<dbReference type="InterPro" id="IPR004740">
    <property type="entry name" value="Nuc_H_symport"/>
</dbReference>
<feature type="transmembrane region" description="Helical" evidence="7">
    <location>
        <begin position="290"/>
        <end position="310"/>
    </location>
</feature>
<evidence type="ECO:0000256" key="6">
    <source>
        <dbReference type="ARBA" id="ARBA00023136"/>
    </source>
</evidence>
<dbReference type="EMBL" id="OGTP01000027">
    <property type="protein sequence ID" value="SPB18192.1"/>
    <property type="molecule type" value="Genomic_DNA"/>
</dbReference>
<organism evidence="9 10">
    <name type="scientific">Caballeronia novacaledonica</name>
    <dbReference type="NCBI Taxonomy" id="1544861"/>
    <lineage>
        <taxon>Bacteria</taxon>
        <taxon>Pseudomonadati</taxon>
        <taxon>Pseudomonadota</taxon>
        <taxon>Betaproteobacteria</taxon>
        <taxon>Burkholderiales</taxon>
        <taxon>Burkholderiaceae</taxon>
        <taxon>Caballeronia</taxon>
    </lineage>
</organism>
<feature type="transmembrane region" description="Helical" evidence="7">
    <location>
        <begin position="228"/>
        <end position="249"/>
    </location>
</feature>
<keyword evidence="6 7" id="KW-0472">Membrane</keyword>
<evidence type="ECO:0000259" key="8">
    <source>
        <dbReference type="PROSITE" id="PS50850"/>
    </source>
</evidence>
<keyword evidence="2" id="KW-0813">Transport</keyword>
<dbReference type="PANTHER" id="PTHR23522">
    <property type="entry name" value="BLL5896 PROTEIN"/>
    <property type="match status" value="1"/>
</dbReference>
<feature type="transmembrane region" description="Helical" evidence="7">
    <location>
        <begin position="179"/>
        <end position="198"/>
    </location>
</feature>
<evidence type="ECO:0000256" key="1">
    <source>
        <dbReference type="ARBA" id="ARBA00004651"/>
    </source>
</evidence>
<dbReference type="GO" id="GO:0015212">
    <property type="term" value="F:cytidine transmembrane transporter activity"/>
    <property type="evidence" value="ECO:0007669"/>
    <property type="project" value="TreeGrafter"/>
</dbReference>
<evidence type="ECO:0000256" key="5">
    <source>
        <dbReference type="ARBA" id="ARBA00022989"/>
    </source>
</evidence>
<feature type="transmembrane region" description="Helical" evidence="7">
    <location>
        <begin position="90"/>
        <end position="109"/>
    </location>
</feature>
<evidence type="ECO:0000256" key="3">
    <source>
        <dbReference type="ARBA" id="ARBA00022475"/>
    </source>
</evidence>
<keyword evidence="5 7" id="KW-1133">Transmembrane helix</keyword>
<protein>
    <submittedName>
        <fullName evidence="9">Nucleoside transporter YegT</fullName>
    </submittedName>
</protein>
<feature type="transmembrane region" description="Helical" evidence="7">
    <location>
        <begin position="261"/>
        <end position="283"/>
    </location>
</feature>
<keyword evidence="4 7" id="KW-0812">Transmembrane</keyword>
<dbReference type="InterPro" id="IPR020846">
    <property type="entry name" value="MFS_dom"/>
</dbReference>
<feature type="domain" description="Major facilitator superfamily (MFS) profile" evidence="8">
    <location>
        <begin position="179"/>
        <end position="427"/>
    </location>
</feature>
<feature type="transmembrane region" description="Helical" evidence="7">
    <location>
        <begin position="121"/>
        <end position="140"/>
    </location>
</feature>
<feature type="transmembrane region" description="Helical" evidence="7">
    <location>
        <begin position="392"/>
        <end position="412"/>
    </location>
</feature>
<dbReference type="Gene3D" id="1.20.1250.20">
    <property type="entry name" value="MFS general substrate transporter like domains"/>
    <property type="match status" value="2"/>
</dbReference>
<feature type="transmembrane region" description="Helical" evidence="7">
    <location>
        <begin position="57"/>
        <end position="78"/>
    </location>
</feature>
<dbReference type="AlphaFoldDB" id="A0A2U3IDJ3"/>
<proteinExistence type="predicted"/>
<feature type="transmembrane region" description="Helical" evidence="7">
    <location>
        <begin position="152"/>
        <end position="173"/>
    </location>
</feature>
<gene>
    <name evidence="9" type="primary">yegT</name>
    <name evidence="9" type="ORF">NOV72_05391</name>
</gene>
<keyword evidence="3" id="KW-1003">Cell membrane</keyword>
<accession>A0A2U3IDJ3</accession>
<dbReference type="InterPro" id="IPR036259">
    <property type="entry name" value="MFS_trans_sf"/>
</dbReference>
<dbReference type="PROSITE" id="PS50850">
    <property type="entry name" value="MFS"/>
    <property type="match status" value="1"/>
</dbReference>
<dbReference type="SUPFAM" id="SSF103473">
    <property type="entry name" value="MFS general substrate transporter"/>
    <property type="match status" value="1"/>
</dbReference>
<dbReference type="GO" id="GO:0005886">
    <property type="term" value="C:plasma membrane"/>
    <property type="evidence" value="ECO:0007669"/>
    <property type="project" value="UniProtKB-SubCell"/>
</dbReference>
<sequence length="427" mass="45137">MIHAGSGTSSDSSYANQASHAKATFLRLSIMMLLEFILFGSWFATLGLVLATYKLPAIIGPAYSLSAVAAVVSPVFLGAIGDRYLSSQKLLGLTHLLGGALMLALPALVKAGDAKMTLIAIFAYMLCFQPTLGLTNSIAFRHLGKSEKAFPYLRIFATVGWVIAGLTVGAMGLSASTGVFTFAAVVSFVLGVYSFTLPSTPPSAKNAKFSIGDLIGSKSFVLFKDRNFATLIFCAFLTSISLGVYNSFASPYLGALGISNVAGVLAIGQASEVIFIISVPFVLRKLGLKWALLLGMGMWGVRFILFALAAEHQPNLAIIGVALHGICNDFFLILSAMYIDRMTPPELKVQAQSWLIMAISGFGSAAGSYISGTIFGATVAQHPEAGAAAWTYIWLVPIVAAVVTAVLWIAFFKPSKEQEPVEADAAT</sequence>
<evidence type="ECO:0000256" key="2">
    <source>
        <dbReference type="ARBA" id="ARBA00022448"/>
    </source>
</evidence>